<feature type="transmembrane region" description="Helical" evidence="1">
    <location>
        <begin position="85"/>
        <end position="114"/>
    </location>
</feature>
<reference evidence="2" key="1">
    <citation type="submission" date="2019-06" db="EMBL/GenBank/DDBJ databases">
        <authorList>
            <person name="Murdoch R.W."/>
            <person name="Fathepure B."/>
        </authorList>
    </citation>
    <scope>NUCLEOTIDE SEQUENCE</scope>
</reference>
<protein>
    <recommendedName>
        <fullName evidence="3">Transmembrane protein</fullName>
    </recommendedName>
</protein>
<keyword evidence="1" id="KW-1133">Transmembrane helix</keyword>
<feature type="transmembrane region" description="Helical" evidence="1">
    <location>
        <begin position="21"/>
        <end position="39"/>
    </location>
</feature>
<evidence type="ECO:0000313" key="2">
    <source>
        <dbReference type="EMBL" id="QEA04801.1"/>
    </source>
</evidence>
<dbReference type="Pfam" id="PF17319">
    <property type="entry name" value="DUF5362"/>
    <property type="match status" value="1"/>
</dbReference>
<accession>A0A5B8R8G7</accession>
<organism evidence="2">
    <name type="scientific">uncultured organism</name>
    <dbReference type="NCBI Taxonomy" id="155900"/>
    <lineage>
        <taxon>unclassified sequences</taxon>
        <taxon>environmental samples</taxon>
    </lineage>
</organism>
<evidence type="ECO:0008006" key="3">
    <source>
        <dbReference type="Google" id="ProtNLM"/>
    </source>
</evidence>
<name>A0A5B8R8G7_9ZZZZ</name>
<proteinExistence type="predicted"/>
<evidence type="ECO:0000256" key="1">
    <source>
        <dbReference type="SAM" id="Phobius"/>
    </source>
</evidence>
<dbReference type="AlphaFoldDB" id="A0A5B8R8G7"/>
<dbReference type="EMBL" id="MN079089">
    <property type="protein sequence ID" value="QEA04801.1"/>
    <property type="molecule type" value="Genomic_DNA"/>
</dbReference>
<dbReference type="InterPro" id="IPR035287">
    <property type="entry name" value="DUF5362"/>
</dbReference>
<gene>
    <name evidence="2" type="ORF">KBTEX_01110</name>
</gene>
<keyword evidence="1" id="KW-0472">Membrane</keyword>
<keyword evidence="1" id="KW-0812">Transmembrane</keyword>
<sequence length="127" mass="13759">MENETAPLIRRLSAPLAEGRFWLKMVAVLLIANGVLTALTIVGLIVAWLPIWMGILLFQTAGAIDQAHHHGDEEALIRSQQRLRTFFTISGVLTLIVLAFWLLGMLFGIGGMMFGAGMGGMSGHGGW</sequence>